<proteinExistence type="predicted"/>
<dbReference type="EMBL" id="JABJNZ010000037">
    <property type="protein sequence ID" value="MBT4870459.1"/>
    <property type="molecule type" value="Genomic_DNA"/>
</dbReference>
<accession>A0A8T5GET1</accession>
<dbReference type="PROSITE" id="PS51257">
    <property type="entry name" value="PROKAR_LIPOPROTEIN"/>
    <property type="match status" value="1"/>
</dbReference>
<dbReference type="Proteomes" id="UP000722459">
    <property type="component" value="Unassembled WGS sequence"/>
</dbReference>
<evidence type="ECO:0000313" key="1">
    <source>
        <dbReference type="EMBL" id="MBT4870459.1"/>
    </source>
</evidence>
<sequence length="244" mass="27381">MKKTIVIFGLVLLGLFLFGCTEQPVTCETDSGCGVASFSENYCNGTEVQRDYIEPKCVLNSDKQTCDEIRTPEKIKDCGPTPKGCRNGDCAELSCTEITGAVWIGGAPISRVYFDTPRQNKILNVVVMNDTNSTFKIHIFDDNSGMPGDKLFESKEFNDNDLTIDGWAKVDLTGISSMESGYYFIGIENTSENMMTSHFNGCVYDDKNPETYNLERMFIIDGEISEKFDNPEIMPERDIVYIFE</sequence>
<comment type="caution">
    <text evidence="1">The sequence shown here is derived from an EMBL/GenBank/DDBJ whole genome shotgun (WGS) entry which is preliminary data.</text>
</comment>
<reference evidence="1" key="1">
    <citation type="journal article" date="2021" name="ISME J.">
        <title>Mercury methylation by metabolically versatile and cosmopolitan marine bacteria.</title>
        <authorList>
            <person name="Lin H."/>
            <person name="Ascher D.B."/>
            <person name="Myung Y."/>
            <person name="Lamborg C.H."/>
            <person name="Hallam S.J."/>
            <person name="Gionfriddo C.M."/>
            <person name="Holt K.E."/>
            <person name="Moreau J.W."/>
        </authorList>
    </citation>
    <scope>NUCLEOTIDE SEQUENCE</scope>
    <source>
        <strain evidence="1">SI075_bin30</strain>
    </source>
</reference>
<protein>
    <submittedName>
        <fullName evidence="1">Uncharacterized protein</fullName>
    </submittedName>
</protein>
<name>A0A8T5GET1_9ARCH</name>
<dbReference type="AlphaFoldDB" id="A0A8T5GET1"/>
<organism evidence="1 2">
    <name type="scientific">Candidatus Iainarchaeum sp</name>
    <dbReference type="NCBI Taxonomy" id="3101447"/>
    <lineage>
        <taxon>Archaea</taxon>
        <taxon>Candidatus Iainarchaeota</taxon>
        <taxon>Candidatus Iainarchaeia</taxon>
        <taxon>Candidatus Iainarchaeales</taxon>
        <taxon>Candidatus Iainarchaeaceae</taxon>
        <taxon>Candidatus Iainarchaeum</taxon>
    </lineage>
</organism>
<evidence type="ECO:0000313" key="2">
    <source>
        <dbReference type="Proteomes" id="UP000722459"/>
    </source>
</evidence>
<gene>
    <name evidence="1" type="ORF">HON47_02710</name>
</gene>